<organism evidence="2 3">
    <name type="scientific">Actinoplanes couchii</name>
    <dbReference type="NCBI Taxonomy" id="403638"/>
    <lineage>
        <taxon>Bacteria</taxon>
        <taxon>Bacillati</taxon>
        <taxon>Actinomycetota</taxon>
        <taxon>Actinomycetes</taxon>
        <taxon>Micromonosporales</taxon>
        <taxon>Micromonosporaceae</taxon>
        <taxon>Actinoplanes</taxon>
    </lineage>
</organism>
<gene>
    <name evidence="2" type="ORF">Aco03nite_050340</name>
</gene>
<feature type="chain" id="PRO_5045983920" description="Tat pathway signal sequence domain protein" evidence="1">
    <location>
        <begin position="29"/>
        <end position="208"/>
    </location>
</feature>
<evidence type="ECO:0000313" key="3">
    <source>
        <dbReference type="Proteomes" id="UP000612282"/>
    </source>
</evidence>
<keyword evidence="3" id="KW-1185">Reference proteome</keyword>
<dbReference type="EMBL" id="BOMG01000061">
    <property type="protein sequence ID" value="GID56630.1"/>
    <property type="molecule type" value="Genomic_DNA"/>
</dbReference>
<keyword evidence="1" id="KW-0732">Signal</keyword>
<comment type="caution">
    <text evidence="2">The sequence shown here is derived from an EMBL/GenBank/DDBJ whole genome shotgun (WGS) entry which is preliminary data.</text>
</comment>
<evidence type="ECO:0008006" key="4">
    <source>
        <dbReference type="Google" id="ProtNLM"/>
    </source>
</evidence>
<accession>A0ABQ3XDS8</accession>
<feature type="signal peptide" evidence="1">
    <location>
        <begin position="1"/>
        <end position="28"/>
    </location>
</feature>
<sequence length="208" mass="21015">MSRSKKRLAVIGAGVGTAALVVGGVAFAAFQQSAQATTTGTTAAEAFAPLSVSGEWAGRRASDGTYPPGNLRLLPGEAGDVRIKLTNPATNTVQGRVVEIKPVASALTSTCAGSFVVSTYVPAANAVVIKNDGNGIDVILRDAVTLKPETTSACQGATYPTKFEVKFEATRANVTAPGFLTPFNAKAAAVDSTDTAKAADPDTAAPAS</sequence>
<evidence type="ECO:0000256" key="1">
    <source>
        <dbReference type="SAM" id="SignalP"/>
    </source>
</evidence>
<evidence type="ECO:0000313" key="2">
    <source>
        <dbReference type="EMBL" id="GID56630.1"/>
    </source>
</evidence>
<reference evidence="2 3" key="1">
    <citation type="submission" date="2021-01" db="EMBL/GenBank/DDBJ databases">
        <title>Whole genome shotgun sequence of Actinoplanes couchii NBRC 106145.</title>
        <authorList>
            <person name="Komaki H."/>
            <person name="Tamura T."/>
        </authorList>
    </citation>
    <scope>NUCLEOTIDE SEQUENCE [LARGE SCALE GENOMIC DNA]</scope>
    <source>
        <strain evidence="2 3">NBRC 106145</strain>
    </source>
</reference>
<protein>
    <recommendedName>
        <fullName evidence="4">Tat pathway signal sequence domain protein</fullName>
    </recommendedName>
</protein>
<dbReference type="RefSeq" id="WP_203798484.1">
    <property type="nucleotide sequence ID" value="NZ_BAAAQE010000018.1"/>
</dbReference>
<name>A0ABQ3XDS8_9ACTN</name>
<dbReference type="Proteomes" id="UP000612282">
    <property type="component" value="Unassembled WGS sequence"/>
</dbReference>
<proteinExistence type="predicted"/>